<feature type="transmembrane region" description="Helical" evidence="8">
    <location>
        <begin position="84"/>
        <end position="113"/>
    </location>
</feature>
<organism evidence="10 11">
    <name type="scientific">Elliptochloris bilobata</name>
    <dbReference type="NCBI Taxonomy" id="381761"/>
    <lineage>
        <taxon>Eukaryota</taxon>
        <taxon>Viridiplantae</taxon>
        <taxon>Chlorophyta</taxon>
        <taxon>core chlorophytes</taxon>
        <taxon>Trebouxiophyceae</taxon>
        <taxon>Trebouxiophyceae incertae sedis</taxon>
        <taxon>Elliptochloris clade</taxon>
        <taxon>Elliptochloris</taxon>
    </lineage>
</organism>
<proteinExistence type="inferred from homology"/>
<dbReference type="InterPro" id="IPR044770">
    <property type="entry name" value="MFS_spinster-like"/>
</dbReference>
<feature type="transmembrane region" description="Helical" evidence="8">
    <location>
        <begin position="329"/>
        <end position="348"/>
    </location>
</feature>
<evidence type="ECO:0000313" key="10">
    <source>
        <dbReference type="EMBL" id="KAK9820962.1"/>
    </source>
</evidence>
<evidence type="ECO:0000313" key="11">
    <source>
        <dbReference type="Proteomes" id="UP001445335"/>
    </source>
</evidence>
<dbReference type="PROSITE" id="PS50850">
    <property type="entry name" value="MFS"/>
    <property type="match status" value="1"/>
</dbReference>
<dbReference type="Pfam" id="PF07690">
    <property type="entry name" value="MFS_1"/>
    <property type="match status" value="1"/>
</dbReference>
<comment type="subcellular location">
    <subcellularLocation>
        <location evidence="1">Membrane</location>
        <topology evidence="1">Multi-pass membrane protein</topology>
    </subcellularLocation>
</comment>
<feature type="transmembrane region" description="Helical" evidence="8">
    <location>
        <begin position="243"/>
        <end position="271"/>
    </location>
</feature>
<dbReference type="Gene3D" id="1.20.1250.20">
    <property type="entry name" value="MFS general substrate transporter like domains"/>
    <property type="match status" value="1"/>
</dbReference>
<evidence type="ECO:0000259" key="9">
    <source>
        <dbReference type="PROSITE" id="PS50850"/>
    </source>
</evidence>
<feature type="transmembrane region" description="Helical" evidence="8">
    <location>
        <begin position="50"/>
        <end position="72"/>
    </location>
</feature>
<evidence type="ECO:0000256" key="7">
    <source>
        <dbReference type="SAM" id="MobiDB-lite"/>
    </source>
</evidence>
<feature type="non-terminal residue" evidence="10">
    <location>
        <position position="482"/>
    </location>
</feature>
<reference evidence="10 11" key="1">
    <citation type="journal article" date="2024" name="Nat. Commun.">
        <title>Phylogenomics reveals the evolutionary origins of lichenization in chlorophyte algae.</title>
        <authorList>
            <person name="Puginier C."/>
            <person name="Libourel C."/>
            <person name="Otte J."/>
            <person name="Skaloud P."/>
            <person name="Haon M."/>
            <person name="Grisel S."/>
            <person name="Petersen M."/>
            <person name="Berrin J.G."/>
            <person name="Delaux P.M."/>
            <person name="Dal Grande F."/>
            <person name="Keller J."/>
        </authorList>
    </citation>
    <scope>NUCLEOTIDE SEQUENCE [LARGE SCALE GENOMIC DNA]</scope>
    <source>
        <strain evidence="10 11">SAG 245.80</strain>
    </source>
</reference>
<dbReference type="PANTHER" id="PTHR23505:SF52">
    <property type="entry name" value="MAJOR FACILITATOR SUPERFAMILY PROTEIN"/>
    <property type="match status" value="1"/>
</dbReference>
<evidence type="ECO:0000256" key="1">
    <source>
        <dbReference type="ARBA" id="ARBA00004141"/>
    </source>
</evidence>
<evidence type="ECO:0000256" key="3">
    <source>
        <dbReference type="ARBA" id="ARBA00022692"/>
    </source>
</evidence>
<keyword evidence="3 8" id="KW-0812">Transmembrane</keyword>
<dbReference type="PANTHER" id="PTHR23505">
    <property type="entry name" value="SPINSTER"/>
    <property type="match status" value="1"/>
</dbReference>
<evidence type="ECO:0000256" key="8">
    <source>
        <dbReference type="SAM" id="Phobius"/>
    </source>
</evidence>
<feature type="transmembrane region" description="Helical" evidence="8">
    <location>
        <begin position="119"/>
        <end position="140"/>
    </location>
</feature>
<feature type="domain" description="Major facilitator superfamily (MFS) profile" evidence="9">
    <location>
        <begin position="1"/>
        <end position="434"/>
    </location>
</feature>
<keyword evidence="5 8" id="KW-0472">Membrane</keyword>
<evidence type="ECO:0000256" key="6">
    <source>
        <dbReference type="ARBA" id="ARBA00024338"/>
    </source>
</evidence>
<name>A0AAW1QHL5_9CHLO</name>
<accession>A0AAW1QHL5</accession>
<feature type="transmembrane region" description="Helical" evidence="8">
    <location>
        <begin position="291"/>
        <end position="308"/>
    </location>
</feature>
<dbReference type="EMBL" id="JALJOU010000110">
    <property type="protein sequence ID" value="KAK9820962.1"/>
    <property type="molecule type" value="Genomic_DNA"/>
</dbReference>
<evidence type="ECO:0000256" key="4">
    <source>
        <dbReference type="ARBA" id="ARBA00022989"/>
    </source>
</evidence>
<feature type="transmembrane region" description="Helical" evidence="8">
    <location>
        <begin position="25"/>
        <end position="44"/>
    </location>
</feature>
<sequence>MYRGLVQAGVTPFAGVLGDRFNRKYIVAAGTVLWGCFAAGFGLSQTYSQVSAMAALNGVGLALVMPACQSLIADLYDPQQRGRAFGVIMTVAALGAMLGTFFATSIGASWVAGIEGWRLAFYVVAGISGATCLLTLACVVEPRVARVGDPQSANPSDEEVPPQRPPASAKLLGVAPIAGRDTAHEGDKGRLGGRVAEAFVGVGRMLGGMLCVMWRMLHIPSFSIIMVEHIIGNLQSISGYKIIYFQLLGFSDVVTGAMSACTTAGVAVGFIIGGTLGDMLSLVMPDYARPAVNQFSVVIAAPLAALLYKGMPGRAALASGIQGSQNYLAWRYSLLLFSVGSLTSWSAVNNAVILAEVVPSRERSQVYAFDRCVGGFVGALSNVIVPLIAQYGFHYSKDHNPRPEGHQTAAQKTVTAAENLLVYSGLYWTLPRDRVKAAIREAHESGIIGPRRSAPMSSGYGSGGPALDGKASARTDAGEEAD</sequence>
<keyword evidence="2" id="KW-0813">Transport</keyword>
<dbReference type="AlphaFoldDB" id="A0AAW1QHL5"/>
<evidence type="ECO:0000256" key="2">
    <source>
        <dbReference type="ARBA" id="ARBA00022448"/>
    </source>
</evidence>
<dbReference type="InterPro" id="IPR020846">
    <property type="entry name" value="MFS_dom"/>
</dbReference>
<dbReference type="SUPFAM" id="SSF103473">
    <property type="entry name" value="MFS general substrate transporter"/>
    <property type="match status" value="1"/>
</dbReference>
<dbReference type="GO" id="GO:0016020">
    <property type="term" value="C:membrane"/>
    <property type="evidence" value="ECO:0007669"/>
    <property type="project" value="UniProtKB-SubCell"/>
</dbReference>
<keyword evidence="4 8" id="KW-1133">Transmembrane helix</keyword>
<dbReference type="Proteomes" id="UP001445335">
    <property type="component" value="Unassembled WGS sequence"/>
</dbReference>
<dbReference type="InterPro" id="IPR036259">
    <property type="entry name" value="MFS_trans_sf"/>
</dbReference>
<feature type="compositionally biased region" description="Basic and acidic residues" evidence="7">
    <location>
        <begin position="471"/>
        <end position="482"/>
    </location>
</feature>
<gene>
    <name evidence="10" type="ORF">WJX81_000269</name>
</gene>
<evidence type="ECO:0000256" key="5">
    <source>
        <dbReference type="ARBA" id="ARBA00023136"/>
    </source>
</evidence>
<comment type="similarity">
    <text evidence="6">Belongs to the major facilitator superfamily. Spinster (TC 2.A.1.49) family.</text>
</comment>
<feature type="transmembrane region" description="Helical" evidence="8">
    <location>
        <begin position="368"/>
        <end position="389"/>
    </location>
</feature>
<keyword evidence="11" id="KW-1185">Reference proteome</keyword>
<protein>
    <recommendedName>
        <fullName evidence="9">Major facilitator superfamily (MFS) profile domain-containing protein</fullName>
    </recommendedName>
</protein>
<dbReference type="GO" id="GO:0022857">
    <property type="term" value="F:transmembrane transporter activity"/>
    <property type="evidence" value="ECO:0007669"/>
    <property type="project" value="InterPro"/>
</dbReference>
<feature type="region of interest" description="Disordered" evidence="7">
    <location>
        <begin position="448"/>
        <end position="482"/>
    </location>
</feature>
<comment type="caution">
    <text evidence="10">The sequence shown here is derived from an EMBL/GenBank/DDBJ whole genome shotgun (WGS) entry which is preliminary data.</text>
</comment>
<dbReference type="InterPro" id="IPR011701">
    <property type="entry name" value="MFS"/>
</dbReference>